<dbReference type="AlphaFoldDB" id="F4WUS0"/>
<feature type="region of interest" description="Disordered" evidence="1">
    <location>
        <begin position="173"/>
        <end position="194"/>
    </location>
</feature>
<organism evidence="3">
    <name type="scientific">Acromyrmex echinatior</name>
    <name type="common">Panamanian leafcutter ant</name>
    <name type="synonym">Acromyrmex octospinosus echinatior</name>
    <dbReference type="NCBI Taxonomy" id="103372"/>
    <lineage>
        <taxon>Eukaryota</taxon>
        <taxon>Metazoa</taxon>
        <taxon>Ecdysozoa</taxon>
        <taxon>Arthropoda</taxon>
        <taxon>Hexapoda</taxon>
        <taxon>Insecta</taxon>
        <taxon>Pterygota</taxon>
        <taxon>Neoptera</taxon>
        <taxon>Endopterygota</taxon>
        <taxon>Hymenoptera</taxon>
        <taxon>Apocrita</taxon>
        <taxon>Aculeata</taxon>
        <taxon>Formicoidea</taxon>
        <taxon>Formicidae</taxon>
        <taxon>Myrmicinae</taxon>
        <taxon>Acromyrmex</taxon>
    </lineage>
</organism>
<dbReference type="EMBL" id="GL888375">
    <property type="protein sequence ID" value="EGI62067.1"/>
    <property type="molecule type" value="Genomic_DNA"/>
</dbReference>
<accession>F4WUS0</accession>
<feature type="compositionally biased region" description="Basic and acidic residues" evidence="1">
    <location>
        <begin position="173"/>
        <end position="188"/>
    </location>
</feature>
<name>F4WUS0_ACREC</name>
<gene>
    <name evidence="2" type="ORF">G5I_09647</name>
</gene>
<proteinExistence type="predicted"/>
<evidence type="ECO:0000313" key="2">
    <source>
        <dbReference type="EMBL" id="EGI62067.1"/>
    </source>
</evidence>
<dbReference type="InParanoid" id="F4WUS0"/>
<protein>
    <submittedName>
        <fullName evidence="2">Uncharacterized protein</fullName>
    </submittedName>
</protein>
<reference evidence="2" key="1">
    <citation type="submission" date="2011-02" db="EMBL/GenBank/DDBJ databases">
        <title>The genome of the leaf-cutting ant Acromyrmex echinatior suggests key adaptations to social evolution and fungus farming.</title>
        <authorList>
            <person name="Nygaard S."/>
            <person name="Zhang G."/>
        </authorList>
    </citation>
    <scope>NUCLEOTIDE SEQUENCE</scope>
</reference>
<keyword evidence="3" id="KW-1185">Reference proteome</keyword>
<sequence length="219" mass="23884">MSETHSFEKRFLEADSTGRSFHKQRRICSRLFVATEGTNQASGDKSSDNGAERMSALSRTDITEASVDVLQYQDQCVQRGIRKASKPKDNKCNVVCRGRTSYAAASNGTGRTPVLAHGTLASLKGNAPTIQSSSQFSNSYTKFVPSTARKIEEHLCAAGEERDLNVMAKGRREGRMKRGTEEVKRANERASGATREISGCAIDWRADDANAQPTSTSVD</sequence>
<dbReference type="Proteomes" id="UP000007755">
    <property type="component" value="Unassembled WGS sequence"/>
</dbReference>
<evidence type="ECO:0000256" key="1">
    <source>
        <dbReference type="SAM" id="MobiDB-lite"/>
    </source>
</evidence>
<evidence type="ECO:0000313" key="3">
    <source>
        <dbReference type="Proteomes" id="UP000007755"/>
    </source>
</evidence>